<comment type="caution">
    <text evidence="2">The sequence shown here is derived from an EMBL/GenBank/DDBJ whole genome shotgun (WGS) entry which is preliminary data.</text>
</comment>
<dbReference type="Proteomes" id="UP001642484">
    <property type="component" value="Unassembled WGS sequence"/>
</dbReference>
<evidence type="ECO:0000256" key="1">
    <source>
        <dbReference type="SAM" id="Phobius"/>
    </source>
</evidence>
<feature type="transmembrane region" description="Helical" evidence="1">
    <location>
        <begin position="118"/>
        <end position="137"/>
    </location>
</feature>
<proteinExistence type="predicted"/>
<keyword evidence="1" id="KW-1133">Transmembrane helix</keyword>
<keyword evidence="3" id="KW-1185">Reference proteome</keyword>
<sequence>MGARPSRTAVVDSTEGNSLVEELNVAPSNVEADAVEKATKQDINSYPHSTKDMLHIKARVARAFAELGPDRLSDKGLSDCSSHSNEKNLKKTKLQIPTCPKLQQAVLLCSSICHICHWFVAVLGGGLLFFFYFVFNFHWPVAAAAARVHFRLEGCTTNLTNVNVSCQYKLSVGLSRMDRFASVAPEDIVALPQYWPTIEEEARGWSSEWLILIQCLTKKEGLRACFDYRDIFAESSSGLSLDLQGSMERRFAENFIGNPLEEIHFHSSCLSLNMEPYWNPVERVYNLIPSCTWSLL</sequence>
<reference evidence="2 3" key="1">
    <citation type="submission" date="2024-02" db="EMBL/GenBank/DDBJ databases">
        <authorList>
            <person name="Chen Y."/>
            <person name="Shah S."/>
            <person name="Dougan E. K."/>
            <person name="Thang M."/>
            <person name="Chan C."/>
        </authorList>
    </citation>
    <scope>NUCLEOTIDE SEQUENCE [LARGE SCALE GENOMIC DNA]</scope>
</reference>
<organism evidence="2 3">
    <name type="scientific">Durusdinium trenchii</name>
    <dbReference type="NCBI Taxonomy" id="1381693"/>
    <lineage>
        <taxon>Eukaryota</taxon>
        <taxon>Sar</taxon>
        <taxon>Alveolata</taxon>
        <taxon>Dinophyceae</taxon>
        <taxon>Suessiales</taxon>
        <taxon>Symbiodiniaceae</taxon>
        <taxon>Durusdinium</taxon>
    </lineage>
</organism>
<protein>
    <submittedName>
        <fullName evidence="2">Uncharacterized protein</fullName>
    </submittedName>
</protein>
<name>A0ABP0R1K5_9DINO</name>
<gene>
    <name evidence="2" type="ORF">CCMP2556_LOCUS44751</name>
</gene>
<keyword evidence="1" id="KW-0472">Membrane</keyword>
<keyword evidence="1" id="KW-0812">Transmembrane</keyword>
<evidence type="ECO:0000313" key="3">
    <source>
        <dbReference type="Proteomes" id="UP001642484"/>
    </source>
</evidence>
<dbReference type="EMBL" id="CAXAMN010025250">
    <property type="protein sequence ID" value="CAK9093713.1"/>
    <property type="molecule type" value="Genomic_DNA"/>
</dbReference>
<accession>A0ABP0R1K5</accession>
<evidence type="ECO:0000313" key="2">
    <source>
        <dbReference type="EMBL" id="CAK9093713.1"/>
    </source>
</evidence>